<protein>
    <submittedName>
        <fullName evidence="1">Uncharacterized protein</fullName>
    </submittedName>
</protein>
<proteinExistence type="predicted"/>
<dbReference type="EMBL" id="MHLO01000027">
    <property type="protein sequence ID" value="OGZ11925.1"/>
    <property type="molecule type" value="Genomic_DNA"/>
</dbReference>
<dbReference type="AlphaFoldDB" id="A0A1G2DE59"/>
<accession>A0A1G2DE59</accession>
<sequence length="177" mass="19348">MQAYIPDPEFVRVVRSEIVSSLPFPARMAVKVIPVTRKDQVVALALAQVIPLAFSAVALSGRSGGRIALTKDGDLTKEVKGGFLKRIAYWFVPSEVVEIALALHREVVRVGNERLSCEAWSLEVAEGDVVLLVLDTSRIKETADTVADLFVDSFETLKAFKTKIFSRLKGKSSEATA</sequence>
<reference evidence="1 2" key="1">
    <citation type="journal article" date="2016" name="Nat. Commun.">
        <title>Thousands of microbial genomes shed light on interconnected biogeochemical processes in an aquifer system.</title>
        <authorList>
            <person name="Anantharaman K."/>
            <person name="Brown C.T."/>
            <person name="Hug L.A."/>
            <person name="Sharon I."/>
            <person name="Castelle C.J."/>
            <person name="Probst A.J."/>
            <person name="Thomas B.C."/>
            <person name="Singh A."/>
            <person name="Wilkins M.J."/>
            <person name="Karaoz U."/>
            <person name="Brodie E.L."/>
            <person name="Williams K.H."/>
            <person name="Hubbard S.S."/>
            <person name="Banfield J.F."/>
        </authorList>
    </citation>
    <scope>NUCLEOTIDE SEQUENCE [LARGE SCALE GENOMIC DNA]</scope>
</reference>
<dbReference type="STRING" id="1798664.A3C93_05795"/>
<dbReference type="Proteomes" id="UP000178636">
    <property type="component" value="Unassembled WGS sequence"/>
</dbReference>
<evidence type="ECO:0000313" key="2">
    <source>
        <dbReference type="Proteomes" id="UP000178636"/>
    </source>
</evidence>
<organism evidence="1 2">
    <name type="scientific">Candidatus Lloydbacteria bacterium RIFCSPHIGHO2_02_FULL_54_17</name>
    <dbReference type="NCBI Taxonomy" id="1798664"/>
    <lineage>
        <taxon>Bacteria</taxon>
        <taxon>Candidatus Lloydiibacteriota</taxon>
    </lineage>
</organism>
<gene>
    <name evidence="1" type="ORF">A3C93_05795</name>
</gene>
<name>A0A1G2DE59_9BACT</name>
<evidence type="ECO:0000313" key="1">
    <source>
        <dbReference type="EMBL" id="OGZ11925.1"/>
    </source>
</evidence>
<comment type="caution">
    <text evidence="1">The sequence shown here is derived from an EMBL/GenBank/DDBJ whole genome shotgun (WGS) entry which is preliminary data.</text>
</comment>